<dbReference type="EMBL" id="KZ084143">
    <property type="protein sequence ID" value="OSC98026.1"/>
    <property type="molecule type" value="Genomic_DNA"/>
</dbReference>
<name>A0A1Y2IA57_TRAC3</name>
<evidence type="ECO:0000313" key="1">
    <source>
        <dbReference type="EMBL" id="OSC98026.1"/>
    </source>
</evidence>
<keyword evidence="2" id="KW-1185">Reference proteome</keyword>
<sequence length="209" mass="22823">MQEPVRVQPARPTEAQSIGLKLAQSGIALETGTSHFRRYPVQCSARNTMGLPSFFVKSAAPSDFPNSSAPVTSADQVCGRFSTHRLSCRMVSFGRLTESACSYRIAVARCSRFGGTFSLQTGTARASQVAEPPSPQRPIVSCESLSSSRCGRRCMGEMAEAAAGYCTTRRDLAVRPQRHLDPLRWRSRSAVQPLGSLLPISVSRRIWSR</sequence>
<evidence type="ECO:0000313" key="2">
    <source>
        <dbReference type="Proteomes" id="UP000193067"/>
    </source>
</evidence>
<reference evidence="1 2" key="1">
    <citation type="journal article" date="2015" name="Biotechnol. Biofuels">
        <title>Enhanced degradation of softwood versus hardwood by the white-rot fungus Pycnoporus coccineus.</title>
        <authorList>
            <person name="Couturier M."/>
            <person name="Navarro D."/>
            <person name="Chevret D."/>
            <person name="Henrissat B."/>
            <person name="Piumi F."/>
            <person name="Ruiz-Duenas F.J."/>
            <person name="Martinez A.T."/>
            <person name="Grigoriev I.V."/>
            <person name="Riley R."/>
            <person name="Lipzen A."/>
            <person name="Berrin J.G."/>
            <person name="Master E.R."/>
            <person name="Rosso M.N."/>
        </authorList>
    </citation>
    <scope>NUCLEOTIDE SEQUENCE [LARGE SCALE GENOMIC DNA]</scope>
    <source>
        <strain evidence="1 2">BRFM310</strain>
    </source>
</reference>
<dbReference type="AlphaFoldDB" id="A0A1Y2IA57"/>
<gene>
    <name evidence="1" type="ORF">PYCCODRAFT_1041143</name>
</gene>
<accession>A0A1Y2IA57</accession>
<organism evidence="1 2">
    <name type="scientific">Trametes coccinea (strain BRFM310)</name>
    <name type="common">Pycnoporus coccineus</name>
    <dbReference type="NCBI Taxonomy" id="1353009"/>
    <lineage>
        <taxon>Eukaryota</taxon>
        <taxon>Fungi</taxon>
        <taxon>Dikarya</taxon>
        <taxon>Basidiomycota</taxon>
        <taxon>Agaricomycotina</taxon>
        <taxon>Agaricomycetes</taxon>
        <taxon>Polyporales</taxon>
        <taxon>Polyporaceae</taxon>
        <taxon>Trametes</taxon>
    </lineage>
</organism>
<protein>
    <submittedName>
        <fullName evidence="1">Uncharacterized protein</fullName>
    </submittedName>
</protein>
<proteinExistence type="predicted"/>
<dbReference type="Proteomes" id="UP000193067">
    <property type="component" value="Unassembled WGS sequence"/>
</dbReference>